<sequence length="354" mass="39378">MTVLNSKFASASSKLPALTLSPLHFLLKSQFTTPQPTPSDLDLSGQTAIVTGANNGIGFACAQLLLQRGLSHLIIAVRSESKGRDALEQLRPIAPDAKIEVWKLDMGSYNSISDFVKRCETLPRIDLAILNAGMGNQYFKINESTGHEETLQVNFLSTMYLSVLLLPILKAKASPSKPGRLSIVNSGTSMFCELPEAKSDSLIAALDKESNYDGMDRYGKSKLLGQLFVDRLARYIDPNDVIINLVDPGLTKDTGLGKDAKGLARIIMTIFSRLIGRTKEQAASTYVDAAVLKGDETHGSYVMDWRIYPFGKFYYSEECRDVQDRLWKEMMDEFEFAHMEWIIHSMVRRDSDSS</sequence>
<protein>
    <submittedName>
        <fullName evidence="2">Uncharacterized protein</fullName>
    </submittedName>
</protein>
<evidence type="ECO:0000313" key="2">
    <source>
        <dbReference type="EMBL" id="RBR23423.1"/>
    </source>
</evidence>
<keyword evidence="3" id="KW-1185">Reference proteome</keyword>
<comment type="caution">
    <text evidence="2">The sequence shown here is derived from an EMBL/GenBank/DDBJ whole genome shotgun (WGS) entry which is preliminary data.</text>
</comment>
<dbReference type="GO" id="GO:0016491">
    <property type="term" value="F:oxidoreductase activity"/>
    <property type="evidence" value="ECO:0007669"/>
    <property type="project" value="UniProtKB-KW"/>
</dbReference>
<keyword evidence="1" id="KW-0560">Oxidoreductase</keyword>
<accession>A0A366S265</accession>
<dbReference type="InterPro" id="IPR002347">
    <property type="entry name" value="SDR_fam"/>
</dbReference>
<dbReference type="PANTHER" id="PTHR43157">
    <property type="entry name" value="PHOSPHATIDYLINOSITOL-GLYCAN BIOSYNTHESIS CLASS F PROTEIN-RELATED"/>
    <property type="match status" value="1"/>
</dbReference>
<dbReference type="AlphaFoldDB" id="A0A366S265"/>
<dbReference type="Pfam" id="PF00106">
    <property type="entry name" value="adh_short"/>
    <property type="match status" value="1"/>
</dbReference>
<dbReference type="SUPFAM" id="SSF51735">
    <property type="entry name" value="NAD(P)-binding Rossmann-fold domains"/>
    <property type="match status" value="1"/>
</dbReference>
<dbReference type="PANTHER" id="PTHR43157:SF35">
    <property type="entry name" value="DEHYDROGENASE_REDUCTASE FAMILY PROTEIN, PUTATIVE-RELATED"/>
    <property type="match status" value="1"/>
</dbReference>
<gene>
    <name evidence="2" type="ORF">FIESC28_03802</name>
</gene>
<dbReference type="PRINTS" id="PR00081">
    <property type="entry name" value="GDHRDH"/>
</dbReference>
<name>A0A366S265_9HYPO</name>
<dbReference type="InterPro" id="IPR036291">
    <property type="entry name" value="NAD(P)-bd_dom_sf"/>
</dbReference>
<dbReference type="Gene3D" id="3.40.50.720">
    <property type="entry name" value="NAD(P)-binding Rossmann-like Domain"/>
    <property type="match status" value="1"/>
</dbReference>
<proteinExistence type="predicted"/>
<dbReference type="EMBL" id="QKXC01000075">
    <property type="protein sequence ID" value="RBR23423.1"/>
    <property type="molecule type" value="Genomic_DNA"/>
</dbReference>
<dbReference type="RefSeq" id="XP_031018014.1">
    <property type="nucleotide sequence ID" value="XM_031157951.1"/>
</dbReference>
<dbReference type="Proteomes" id="UP000253153">
    <property type="component" value="Unassembled WGS sequence"/>
</dbReference>
<evidence type="ECO:0000313" key="3">
    <source>
        <dbReference type="Proteomes" id="UP000253153"/>
    </source>
</evidence>
<evidence type="ECO:0000256" key="1">
    <source>
        <dbReference type="ARBA" id="ARBA00023002"/>
    </source>
</evidence>
<dbReference type="OrthoDB" id="542013at2759"/>
<dbReference type="GeneID" id="41993247"/>
<reference evidence="2 3" key="1">
    <citation type="submission" date="2018-06" db="EMBL/GenBank/DDBJ databases">
        <title>Fusarium incarnatum-equiseti species complex species 28.</title>
        <authorList>
            <person name="Gardiner D.M."/>
        </authorList>
    </citation>
    <scope>NUCLEOTIDE SEQUENCE [LARGE SCALE GENOMIC DNA]</scope>
    <source>
        <strain evidence="2 3">FIESC_28</strain>
    </source>
</reference>
<organism evidence="2 3">
    <name type="scientific">Fusarium coffeatum</name>
    <dbReference type="NCBI Taxonomy" id="231269"/>
    <lineage>
        <taxon>Eukaryota</taxon>
        <taxon>Fungi</taxon>
        <taxon>Dikarya</taxon>
        <taxon>Ascomycota</taxon>
        <taxon>Pezizomycotina</taxon>
        <taxon>Sordariomycetes</taxon>
        <taxon>Hypocreomycetidae</taxon>
        <taxon>Hypocreales</taxon>
        <taxon>Nectriaceae</taxon>
        <taxon>Fusarium</taxon>
        <taxon>Fusarium incarnatum-equiseti species complex</taxon>
    </lineage>
</organism>